<feature type="domain" description="DUF4434" evidence="1">
    <location>
        <begin position="54"/>
        <end position="323"/>
    </location>
</feature>
<evidence type="ECO:0000313" key="3">
    <source>
        <dbReference type="Proteomes" id="UP000185783"/>
    </source>
</evidence>
<organism evidence="2 3">
    <name type="scientific">Pseudovibrio exalbescens</name>
    <dbReference type="NCBI Taxonomy" id="197461"/>
    <lineage>
        <taxon>Bacteria</taxon>
        <taxon>Pseudomonadati</taxon>
        <taxon>Pseudomonadota</taxon>
        <taxon>Alphaproteobacteria</taxon>
        <taxon>Hyphomicrobiales</taxon>
        <taxon>Stappiaceae</taxon>
        <taxon>Pseudovibrio</taxon>
    </lineage>
</organism>
<gene>
    <name evidence="2" type="ORF">A3843_04970</name>
</gene>
<dbReference type="Pfam" id="PF14488">
    <property type="entry name" value="DUF4434"/>
    <property type="match status" value="1"/>
</dbReference>
<dbReference type="RefSeq" id="WP_028481601.1">
    <property type="nucleotide sequence ID" value="NZ_LVVZ01000007.1"/>
</dbReference>
<proteinExistence type="predicted"/>
<dbReference type="Proteomes" id="UP000185783">
    <property type="component" value="Unassembled WGS sequence"/>
</dbReference>
<dbReference type="InterPro" id="IPR017853">
    <property type="entry name" value="GH"/>
</dbReference>
<dbReference type="Gene3D" id="3.20.20.80">
    <property type="entry name" value="Glycosidases"/>
    <property type="match status" value="1"/>
</dbReference>
<protein>
    <recommendedName>
        <fullName evidence="1">DUF4434 domain-containing protein</fullName>
    </recommendedName>
</protein>
<keyword evidence="3" id="KW-1185">Reference proteome</keyword>
<name>A0A1U7JK65_9HYPH</name>
<evidence type="ECO:0000259" key="1">
    <source>
        <dbReference type="Pfam" id="PF14488"/>
    </source>
</evidence>
<reference evidence="2 3" key="1">
    <citation type="submission" date="2016-03" db="EMBL/GenBank/DDBJ databases">
        <title>Genome sequence of Nesiotobacter sp. nov., a moderately halophilic alphaproteobacterium isolated from the Yellow Sea, China.</title>
        <authorList>
            <person name="Zhang G."/>
            <person name="Zhang R."/>
        </authorList>
    </citation>
    <scope>NUCLEOTIDE SEQUENCE [LARGE SCALE GENOMIC DNA]</scope>
    <source>
        <strain evidence="2 3">WB1-6</strain>
    </source>
</reference>
<dbReference type="STRING" id="197461.A3843_04970"/>
<dbReference type="InterPro" id="IPR027849">
    <property type="entry name" value="DUF4434"/>
</dbReference>
<comment type="caution">
    <text evidence="2">The sequence shown here is derived from an EMBL/GenBank/DDBJ whole genome shotgun (WGS) entry which is preliminary data.</text>
</comment>
<evidence type="ECO:0000313" key="2">
    <source>
        <dbReference type="EMBL" id="OKL45107.1"/>
    </source>
</evidence>
<dbReference type="SUPFAM" id="SSF51445">
    <property type="entry name" value="(Trans)glycosidases"/>
    <property type="match status" value="1"/>
</dbReference>
<dbReference type="EMBL" id="LVVZ01000007">
    <property type="protein sequence ID" value="OKL45107.1"/>
    <property type="molecule type" value="Genomic_DNA"/>
</dbReference>
<dbReference type="AlphaFoldDB" id="A0A1U7JK65"/>
<accession>A0A1U7JK65</accession>
<sequence>MKARAAIAYFWVCRLLSRALPLALAFVLLLPSQIAPQGHAADAASSECYEIRYSFLQPWGDQYFTDPEEWAAEFRQLRGHGVEHAILQWTLWGKEISSNPTLPEWLPAALEAAHDTGTQLWVGLRYDPELLENIKGYRAEDYMEWRLAEAEDAAALLGAYLQDHPTVRQAVAGWYIADEVDNTLLAQGAANELLTRFLSAQRQVMTTAVDMPVAVTSYASGDLPRNKLAQHLADFMDHTGASILFMQDSLGVALQSRKQAKTQFTALRELARERSWKVVPVVEIFDINQKNKSFSSLSVEATTALERMKLASQTVQEPLALFSVSIHVLHDTSSNGKELSSLLRKNRLGCPLEQ</sequence>